<name>A0A0B1QW82_9GAMM</name>
<evidence type="ECO:0000313" key="10">
    <source>
        <dbReference type="EMBL" id="KHJ65078.1"/>
    </source>
</evidence>
<evidence type="ECO:0000256" key="8">
    <source>
        <dbReference type="ARBA" id="ARBA00023136"/>
    </source>
</evidence>
<keyword evidence="6 9" id="KW-1133">Transmembrane helix</keyword>
<feature type="transmembrane region" description="Helical" evidence="9">
    <location>
        <begin position="478"/>
        <end position="503"/>
    </location>
</feature>
<reference evidence="10 11" key="1">
    <citation type="submission" date="2014-11" db="EMBL/GenBank/DDBJ databases">
        <title>Genome sequencing of Pantoea rodasii ND03.</title>
        <authorList>
            <person name="Muhamad Yunos N.Y."/>
            <person name="Chan K.-G."/>
        </authorList>
    </citation>
    <scope>NUCLEOTIDE SEQUENCE [LARGE SCALE GENOMIC DNA]</scope>
    <source>
        <strain evidence="10 11">ND03</strain>
    </source>
</reference>
<dbReference type="PIRSF" id="PIRSF001294">
    <property type="entry name" value="K_ATPaseA"/>
    <property type="match status" value="1"/>
</dbReference>
<evidence type="ECO:0000313" key="11">
    <source>
        <dbReference type="Proteomes" id="UP000030853"/>
    </source>
</evidence>
<evidence type="ECO:0000256" key="6">
    <source>
        <dbReference type="ARBA" id="ARBA00022989"/>
    </source>
</evidence>
<keyword evidence="2 9" id="KW-1003">Cell membrane</keyword>
<dbReference type="AlphaFoldDB" id="A0A0B1QW82"/>
<dbReference type="PANTHER" id="PTHR30607:SF2">
    <property type="entry name" value="POTASSIUM-TRANSPORTING ATPASE POTASSIUM-BINDING SUBUNIT"/>
    <property type="match status" value="1"/>
</dbReference>
<dbReference type="GO" id="GO:0005886">
    <property type="term" value="C:plasma membrane"/>
    <property type="evidence" value="ECO:0007669"/>
    <property type="project" value="UniProtKB-SubCell"/>
</dbReference>
<comment type="subcellular location">
    <subcellularLocation>
        <location evidence="9">Cell membrane</location>
        <topology evidence="9">Multi-pass membrane protein</topology>
    </subcellularLocation>
</comment>
<feature type="transmembrane region" description="Helical" evidence="9">
    <location>
        <begin position="128"/>
        <end position="150"/>
    </location>
</feature>
<feature type="transmembrane region" description="Helical" evidence="9">
    <location>
        <begin position="416"/>
        <end position="435"/>
    </location>
</feature>
<dbReference type="GO" id="GO:0008556">
    <property type="term" value="F:P-type potassium transmembrane transporter activity"/>
    <property type="evidence" value="ECO:0007669"/>
    <property type="project" value="InterPro"/>
</dbReference>
<dbReference type="GO" id="GO:0016787">
    <property type="term" value="F:hydrolase activity"/>
    <property type="evidence" value="ECO:0007669"/>
    <property type="project" value="UniProtKB-KW"/>
</dbReference>
<evidence type="ECO:0000256" key="7">
    <source>
        <dbReference type="ARBA" id="ARBA00023065"/>
    </source>
</evidence>
<keyword evidence="1 9" id="KW-0813">Transport</keyword>
<keyword evidence="8 9" id="KW-0472">Membrane</keyword>
<dbReference type="HAMAP" id="MF_00275">
    <property type="entry name" value="KdpA"/>
    <property type="match status" value="1"/>
</dbReference>
<feature type="transmembrane region" description="Helical" evidence="9">
    <location>
        <begin position="369"/>
        <end position="396"/>
    </location>
</feature>
<dbReference type="EMBL" id="JTJJ01000174">
    <property type="protein sequence ID" value="KHJ65078.1"/>
    <property type="molecule type" value="Genomic_DNA"/>
</dbReference>
<feature type="transmembrane region" description="Helical" evidence="9">
    <location>
        <begin position="524"/>
        <end position="546"/>
    </location>
</feature>
<dbReference type="InterPro" id="IPR004623">
    <property type="entry name" value="KdpA"/>
</dbReference>
<keyword evidence="10" id="KW-0378">Hydrolase</keyword>
<evidence type="ECO:0000256" key="4">
    <source>
        <dbReference type="ARBA" id="ARBA00022692"/>
    </source>
</evidence>
<gene>
    <name evidence="9" type="primary">kdpA</name>
    <name evidence="10" type="ORF">QU24_26465</name>
</gene>
<evidence type="ECO:0000256" key="9">
    <source>
        <dbReference type="HAMAP-Rule" id="MF_00275"/>
    </source>
</evidence>
<keyword evidence="3 9" id="KW-0633">Potassium transport</keyword>
<accession>A0A0B1QW82</accession>
<keyword evidence="4 9" id="KW-0812">Transmembrane</keyword>
<comment type="similarity">
    <text evidence="9">Belongs to the KdpA family.</text>
</comment>
<comment type="function">
    <text evidence="9">Part of the high-affinity ATP-driven potassium transport (or Kdp) system, which catalyzes the hydrolysis of ATP coupled with the electrogenic transport of potassium into the cytoplasm. This subunit binds the extracellular potassium ions and delivers the ions to the membrane domain of KdpB through an intramembrane tunnel.</text>
</comment>
<evidence type="ECO:0000256" key="2">
    <source>
        <dbReference type="ARBA" id="ARBA00022475"/>
    </source>
</evidence>
<sequence length="559" mass="59721">MAANAFLLIAVFLLVLMVLAQPLGRFLVLLVADKPLLPRTERALWRLAGVERGAMRWPHYLLAILLFNALGFGVLLAILMLQGTLPLNPQHLPNLSWDLALNTAISFVTNTNWQAYAGESTVSYFSQMAGLTVQNFLSAATGIAVAFALIRGFANRSLDTLGNAWRDLTRIILYVLLPISLVMALFFVSQGSIQTFEPYHALTTLEGAQQTLPLGPVASQEAIKMLGTNGGGFFNVNSAHPFENPTALTNFVQMLSIFLIPAALCFTFGQHLSDRRQGHMLLWAMTIMFVLAVITVMWAEVRGNPHFLTLGADSAINMEGKETRFGILNSSLFAVITTAASCGAVNAMHDSFTALGGMVPMWLMQLGEVVFGGVGAGLYGMLLFVLLGVFIAGLMIGRTPEYMGKKIDVWEMKMTALAILVTPTLVLLGTALAMMTDAGRAGMANPGIHGFSEVLYAVSSAANNNGSAFAGLSANTPFWNLLLAFCMLVGRFGIIIPVMAIAGSLAAKKIQPVGNGTLPTHGPLFIALLIGTVLLVGALTFIPALALGPVAEHLQLIQG</sequence>
<dbReference type="Pfam" id="PF03814">
    <property type="entry name" value="KdpA"/>
    <property type="match status" value="1"/>
</dbReference>
<keyword evidence="5 9" id="KW-0630">Potassium</keyword>
<evidence type="ECO:0000256" key="3">
    <source>
        <dbReference type="ARBA" id="ARBA00022538"/>
    </source>
</evidence>
<feature type="transmembrane region" description="Helical" evidence="9">
    <location>
        <begin position="60"/>
        <end position="83"/>
    </location>
</feature>
<feature type="transmembrane region" description="Helical" evidence="9">
    <location>
        <begin position="251"/>
        <end position="269"/>
    </location>
</feature>
<dbReference type="Proteomes" id="UP000030853">
    <property type="component" value="Unassembled WGS sequence"/>
</dbReference>
<evidence type="ECO:0000256" key="1">
    <source>
        <dbReference type="ARBA" id="ARBA00022448"/>
    </source>
</evidence>
<comment type="caution">
    <text evidence="10">The sequence shown here is derived from an EMBL/GenBank/DDBJ whole genome shotgun (WGS) entry which is preliminary data.</text>
</comment>
<dbReference type="PANTHER" id="PTHR30607">
    <property type="entry name" value="POTASSIUM-TRANSPORTING ATPASE A CHAIN"/>
    <property type="match status" value="1"/>
</dbReference>
<feature type="transmembrane region" description="Helical" evidence="9">
    <location>
        <begin position="281"/>
        <end position="299"/>
    </location>
</feature>
<dbReference type="GO" id="GO:0030955">
    <property type="term" value="F:potassium ion binding"/>
    <property type="evidence" value="ECO:0007669"/>
    <property type="project" value="UniProtKB-UniRule"/>
</dbReference>
<proteinExistence type="inferred from homology"/>
<comment type="caution">
    <text evidence="9">Lacks conserved residue(s) required for the propagation of feature annotation.</text>
</comment>
<dbReference type="RefSeq" id="WP_039337343.1">
    <property type="nucleotide sequence ID" value="NZ_JTJJ01000174.1"/>
</dbReference>
<feature type="transmembrane region" description="Helical" evidence="9">
    <location>
        <begin position="171"/>
        <end position="189"/>
    </location>
</feature>
<organism evidence="10 11">
    <name type="scientific">Pantoea rodasii</name>
    <dbReference type="NCBI Taxonomy" id="1076549"/>
    <lineage>
        <taxon>Bacteria</taxon>
        <taxon>Pseudomonadati</taxon>
        <taxon>Pseudomonadota</taxon>
        <taxon>Gammaproteobacteria</taxon>
        <taxon>Enterobacterales</taxon>
        <taxon>Erwiniaceae</taxon>
        <taxon>Pantoea</taxon>
    </lineage>
</organism>
<keyword evidence="7 9" id="KW-0406">Ion transport</keyword>
<protein>
    <recommendedName>
        <fullName evidence="9">Potassium-transporting ATPase potassium-binding subunit</fullName>
    </recommendedName>
    <alternativeName>
        <fullName evidence="9">ATP phosphohydrolase [potassium-transporting] A chain</fullName>
    </alternativeName>
    <alternativeName>
        <fullName evidence="9">Potassium-binding and translocating subunit A</fullName>
    </alternativeName>
    <alternativeName>
        <fullName evidence="9">Potassium-translocating ATPase A chain</fullName>
    </alternativeName>
</protein>
<evidence type="ECO:0000256" key="5">
    <source>
        <dbReference type="ARBA" id="ARBA00022958"/>
    </source>
</evidence>
<dbReference type="NCBIfam" id="TIGR00680">
    <property type="entry name" value="kdpA"/>
    <property type="match status" value="1"/>
</dbReference>
<comment type="subunit">
    <text evidence="9">The system is composed of three essential subunits: KdpA, KdpB and KdpC.</text>
</comment>